<organism evidence="2 3">
    <name type="scientific">Oryzias melastigma</name>
    <name type="common">Marine medaka</name>
    <dbReference type="NCBI Taxonomy" id="30732"/>
    <lineage>
        <taxon>Eukaryota</taxon>
        <taxon>Metazoa</taxon>
        <taxon>Chordata</taxon>
        <taxon>Craniata</taxon>
        <taxon>Vertebrata</taxon>
        <taxon>Euteleostomi</taxon>
        <taxon>Actinopterygii</taxon>
        <taxon>Neopterygii</taxon>
        <taxon>Teleostei</taxon>
        <taxon>Neoteleostei</taxon>
        <taxon>Acanthomorphata</taxon>
        <taxon>Ovalentaria</taxon>
        <taxon>Atherinomorphae</taxon>
        <taxon>Beloniformes</taxon>
        <taxon>Adrianichthyidae</taxon>
        <taxon>Oryziinae</taxon>
        <taxon>Oryzias</taxon>
    </lineage>
</organism>
<name>A0A834BS64_ORYME</name>
<accession>A0A834BS64</accession>
<feature type="region of interest" description="Disordered" evidence="1">
    <location>
        <begin position="70"/>
        <end position="94"/>
    </location>
</feature>
<protein>
    <submittedName>
        <fullName evidence="2">Uncharacterized protein</fullName>
    </submittedName>
</protein>
<dbReference type="AlphaFoldDB" id="A0A834BS64"/>
<evidence type="ECO:0000313" key="2">
    <source>
        <dbReference type="EMBL" id="KAF6719017.1"/>
    </source>
</evidence>
<comment type="caution">
    <text evidence="2">The sequence shown here is derived from an EMBL/GenBank/DDBJ whole genome shotgun (WGS) entry which is preliminary data.</text>
</comment>
<proteinExistence type="predicted"/>
<dbReference type="Proteomes" id="UP000646548">
    <property type="component" value="Unassembled WGS sequence"/>
</dbReference>
<evidence type="ECO:0000256" key="1">
    <source>
        <dbReference type="SAM" id="MobiDB-lite"/>
    </source>
</evidence>
<reference evidence="2" key="1">
    <citation type="journal article" name="BMC Genomics">
        <title>Long-read sequencing and de novo genome assembly of marine medaka (Oryzias melastigma).</title>
        <authorList>
            <person name="Liang P."/>
            <person name="Saqib H.S.A."/>
            <person name="Ni X."/>
            <person name="Shen Y."/>
        </authorList>
    </citation>
    <scope>NUCLEOTIDE SEQUENCE</scope>
    <source>
        <strain evidence="2">Bigg-433</strain>
    </source>
</reference>
<dbReference type="EMBL" id="WKFB01000655">
    <property type="protein sequence ID" value="KAF6719017.1"/>
    <property type="molecule type" value="Genomic_DNA"/>
</dbReference>
<sequence length="94" mass="10386">MGIRAFLWCYPWMMKRAPRTASRDPTSAAYPRLSTSTRAAVVLSGFRVHMARGSRCTHGEDFYFSKARWSTGSPGSDLADSAPSSRINDGTKHS</sequence>
<gene>
    <name evidence="2" type="ORF">FQA47_003080</name>
</gene>
<evidence type="ECO:0000313" key="3">
    <source>
        <dbReference type="Proteomes" id="UP000646548"/>
    </source>
</evidence>